<dbReference type="InterPro" id="IPR046228">
    <property type="entry name" value="DUF6261"/>
</dbReference>
<dbReference type="EMBL" id="AP035789">
    <property type="protein sequence ID" value="BFO80383.1"/>
    <property type="molecule type" value="Genomic_DNA"/>
</dbReference>
<evidence type="ECO:0000313" key="2">
    <source>
        <dbReference type="EMBL" id="BFO80383.1"/>
    </source>
</evidence>
<accession>A0AB33JF75</accession>
<name>A0AB33JF75_9BACT</name>
<reference evidence="2" key="1">
    <citation type="submission" date="2024-07" db="EMBL/GenBank/DDBJ databases">
        <title>Complete genome sequence of Prevotella sp. YM-2024 GTC17262.</title>
        <authorList>
            <person name="Hayashi M."/>
            <person name="Muto Y."/>
            <person name="Tanaka K."/>
            <person name="Niwa H."/>
        </authorList>
    </citation>
    <scope>NUCLEOTIDE SEQUENCE</scope>
    <source>
        <strain evidence="2">GTC17262</strain>
    </source>
</reference>
<proteinExistence type="predicted"/>
<evidence type="ECO:0000256" key="1">
    <source>
        <dbReference type="SAM" id="MobiDB-lite"/>
    </source>
</evidence>
<organism evidence="2">
    <name type="scientific">Prevotella sp. GTC17262</name>
    <dbReference type="NCBI Taxonomy" id="3236797"/>
    <lineage>
        <taxon>Bacteria</taxon>
        <taxon>Pseudomonadati</taxon>
        <taxon>Bacteroidota</taxon>
        <taxon>Bacteroidia</taxon>
        <taxon>Bacteroidales</taxon>
        <taxon>Prevotellaceae</taxon>
        <taxon>Prevotella</taxon>
    </lineage>
</organism>
<gene>
    <name evidence="2" type="ORF">GTC17262_05740</name>
</gene>
<dbReference type="AlphaFoldDB" id="A0AB33JF75"/>
<sequence length="340" mass="37516">MERIKNMSLHPLRVEEDFGFQKLVVAETEKLPLADSQPGHTAGLTATVEAFKQAYRKFDDALKASATVPAAKKAAEKDAQRDEAWRTMREYAKAAMAFPTPVVAETAAEVYALFRKYGDLATLPQTEETGRLHNLLQELSAIDSGRMTGANFTPLLDHLRQCEDEYLAAAGERAAQEGAVEVGIIKLSRVAADAACRTLISVVNALAIVNGAEHYMAFIEPMNAHIDRMKTVLATRRTKGKNSPNPSPKRKGRKDKQYAEELARLKTMIAEYEQSSHFTPGIVAFTGLAAGKDTTRAYQVYLSDQPGDLFWLTVKDGKLKETEFKVQPGQQGGLEVERIE</sequence>
<protein>
    <recommendedName>
        <fullName evidence="3">Hemagglutinin</fullName>
    </recommendedName>
</protein>
<evidence type="ECO:0008006" key="3">
    <source>
        <dbReference type="Google" id="ProtNLM"/>
    </source>
</evidence>
<dbReference type="Pfam" id="PF19775">
    <property type="entry name" value="DUF6261"/>
    <property type="match status" value="1"/>
</dbReference>
<feature type="region of interest" description="Disordered" evidence="1">
    <location>
        <begin position="235"/>
        <end position="257"/>
    </location>
</feature>